<proteinExistence type="predicted"/>
<sequence>MRSVSFATALAALALGASGLPQARDASASPQVLEQREYVYDCDCRKPTDEAHPCGSIQKNDPDPSKGKLNFVATCGTECKVTVGGKDVEFKFYSSIGQEGAEQYGISPWACTNSMNQAACTFDWYGAMVNVYCPSG</sequence>
<dbReference type="RefSeq" id="XP_045951895.1">
    <property type="nucleotide sequence ID" value="XM_046094888.1"/>
</dbReference>
<comment type="caution">
    <text evidence="2">The sequence shown here is derived from an EMBL/GenBank/DDBJ whole genome shotgun (WGS) entry which is preliminary data.</text>
</comment>
<dbReference type="GeneID" id="70123781"/>
<evidence type="ECO:0000313" key="2">
    <source>
        <dbReference type="EMBL" id="KAH6645381.1"/>
    </source>
</evidence>
<keyword evidence="1" id="KW-0732">Signal</keyword>
<evidence type="ECO:0000256" key="1">
    <source>
        <dbReference type="SAM" id="SignalP"/>
    </source>
</evidence>
<keyword evidence="3" id="KW-1185">Reference proteome</keyword>
<gene>
    <name evidence="2" type="ORF">BKA67DRAFT_111163</name>
</gene>
<feature type="chain" id="PRO_5040114616" evidence="1">
    <location>
        <begin position="20"/>
        <end position="136"/>
    </location>
</feature>
<feature type="signal peptide" evidence="1">
    <location>
        <begin position="1"/>
        <end position="19"/>
    </location>
</feature>
<dbReference type="Proteomes" id="UP000758603">
    <property type="component" value="Unassembled WGS sequence"/>
</dbReference>
<evidence type="ECO:0000313" key="3">
    <source>
        <dbReference type="Proteomes" id="UP000758603"/>
    </source>
</evidence>
<accession>A0A9P8UBH2</accession>
<protein>
    <submittedName>
        <fullName evidence="2">Uncharacterized protein</fullName>
    </submittedName>
</protein>
<name>A0A9P8UBH2_9PEZI</name>
<dbReference type="AlphaFoldDB" id="A0A9P8UBH2"/>
<reference evidence="2" key="1">
    <citation type="journal article" date="2021" name="Nat. Commun.">
        <title>Genetic determinants of endophytism in the Arabidopsis root mycobiome.</title>
        <authorList>
            <person name="Mesny F."/>
            <person name="Miyauchi S."/>
            <person name="Thiergart T."/>
            <person name="Pickel B."/>
            <person name="Atanasova L."/>
            <person name="Karlsson M."/>
            <person name="Huettel B."/>
            <person name="Barry K.W."/>
            <person name="Haridas S."/>
            <person name="Chen C."/>
            <person name="Bauer D."/>
            <person name="Andreopoulos W."/>
            <person name="Pangilinan J."/>
            <person name="LaButti K."/>
            <person name="Riley R."/>
            <person name="Lipzen A."/>
            <person name="Clum A."/>
            <person name="Drula E."/>
            <person name="Henrissat B."/>
            <person name="Kohler A."/>
            <person name="Grigoriev I.V."/>
            <person name="Martin F.M."/>
            <person name="Hacquard S."/>
        </authorList>
    </citation>
    <scope>NUCLEOTIDE SEQUENCE</scope>
    <source>
        <strain evidence="2">MPI-SDFR-AT-0073</strain>
    </source>
</reference>
<dbReference type="OrthoDB" id="5241756at2759"/>
<organism evidence="2 3">
    <name type="scientific">Truncatella angustata</name>
    <dbReference type="NCBI Taxonomy" id="152316"/>
    <lineage>
        <taxon>Eukaryota</taxon>
        <taxon>Fungi</taxon>
        <taxon>Dikarya</taxon>
        <taxon>Ascomycota</taxon>
        <taxon>Pezizomycotina</taxon>
        <taxon>Sordariomycetes</taxon>
        <taxon>Xylariomycetidae</taxon>
        <taxon>Amphisphaeriales</taxon>
        <taxon>Sporocadaceae</taxon>
        <taxon>Truncatella</taxon>
    </lineage>
</organism>
<dbReference type="EMBL" id="JAGPXC010000011">
    <property type="protein sequence ID" value="KAH6645381.1"/>
    <property type="molecule type" value="Genomic_DNA"/>
</dbReference>